<sequence length="108" mass="12103">MTYSNPRLPHLRQPVASNSTIRPCGGQGTNEDAIIDGNQCQCQQGYVWKYLSHRRRSSPSSLLNTSPNLQIQLSTWNVHLISLMSCGSGLLPGWVCFWYSAAFPSYRV</sequence>
<dbReference type="Proteomes" id="UP000807025">
    <property type="component" value="Unassembled WGS sequence"/>
</dbReference>
<comment type="caution">
    <text evidence="2">The sequence shown here is derived from an EMBL/GenBank/DDBJ whole genome shotgun (WGS) entry which is preliminary data.</text>
</comment>
<dbReference type="AlphaFoldDB" id="A0A9P6DK35"/>
<protein>
    <submittedName>
        <fullName evidence="2">Uncharacterized protein</fullName>
    </submittedName>
</protein>
<evidence type="ECO:0000256" key="1">
    <source>
        <dbReference type="SAM" id="MobiDB-lite"/>
    </source>
</evidence>
<evidence type="ECO:0000313" key="3">
    <source>
        <dbReference type="Proteomes" id="UP000807025"/>
    </source>
</evidence>
<dbReference type="EMBL" id="MU154522">
    <property type="protein sequence ID" value="KAF9501819.1"/>
    <property type="molecule type" value="Genomic_DNA"/>
</dbReference>
<organism evidence="2 3">
    <name type="scientific">Pleurotus eryngii</name>
    <name type="common">Boletus of the steppes</name>
    <dbReference type="NCBI Taxonomy" id="5323"/>
    <lineage>
        <taxon>Eukaryota</taxon>
        <taxon>Fungi</taxon>
        <taxon>Dikarya</taxon>
        <taxon>Basidiomycota</taxon>
        <taxon>Agaricomycotina</taxon>
        <taxon>Agaricomycetes</taxon>
        <taxon>Agaricomycetidae</taxon>
        <taxon>Agaricales</taxon>
        <taxon>Pleurotineae</taxon>
        <taxon>Pleurotaceae</taxon>
        <taxon>Pleurotus</taxon>
    </lineage>
</organism>
<keyword evidence="3" id="KW-1185">Reference proteome</keyword>
<feature type="region of interest" description="Disordered" evidence="1">
    <location>
        <begin position="1"/>
        <end position="24"/>
    </location>
</feature>
<accession>A0A9P6DK35</accession>
<proteinExistence type="predicted"/>
<name>A0A9P6DK35_PLEER</name>
<gene>
    <name evidence="2" type="ORF">BDN71DRAFT_1438522</name>
</gene>
<reference evidence="2" key="1">
    <citation type="submission" date="2020-11" db="EMBL/GenBank/DDBJ databases">
        <authorList>
            <consortium name="DOE Joint Genome Institute"/>
            <person name="Ahrendt S."/>
            <person name="Riley R."/>
            <person name="Andreopoulos W."/>
            <person name="Labutti K."/>
            <person name="Pangilinan J."/>
            <person name="Ruiz-Duenas F.J."/>
            <person name="Barrasa J.M."/>
            <person name="Sanchez-Garcia M."/>
            <person name="Camarero S."/>
            <person name="Miyauchi S."/>
            <person name="Serrano A."/>
            <person name="Linde D."/>
            <person name="Babiker R."/>
            <person name="Drula E."/>
            <person name="Ayuso-Fernandez I."/>
            <person name="Pacheco R."/>
            <person name="Padilla G."/>
            <person name="Ferreira P."/>
            <person name="Barriuso J."/>
            <person name="Kellner H."/>
            <person name="Castanera R."/>
            <person name="Alfaro M."/>
            <person name="Ramirez L."/>
            <person name="Pisabarro A.G."/>
            <person name="Kuo A."/>
            <person name="Tritt A."/>
            <person name="Lipzen A."/>
            <person name="He G."/>
            <person name="Yan M."/>
            <person name="Ng V."/>
            <person name="Cullen D."/>
            <person name="Martin F."/>
            <person name="Rosso M.-N."/>
            <person name="Henrissat B."/>
            <person name="Hibbett D."/>
            <person name="Martinez A.T."/>
            <person name="Grigoriev I.V."/>
        </authorList>
    </citation>
    <scope>NUCLEOTIDE SEQUENCE</scope>
    <source>
        <strain evidence="2">ATCC 90797</strain>
    </source>
</reference>
<evidence type="ECO:0000313" key="2">
    <source>
        <dbReference type="EMBL" id="KAF9501819.1"/>
    </source>
</evidence>